<dbReference type="InterPro" id="IPR001753">
    <property type="entry name" value="Enoyl-CoA_hydra/iso"/>
</dbReference>
<dbReference type="PANTHER" id="PTHR11941">
    <property type="entry name" value="ENOYL-COA HYDRATASE-RELATED"/>
    <property type="match status" value="1"/>
</dbReference>
<accession>A0ABY8J2B5</accession>
<sequence length="274" mass="30843">MQKKIFANIMDYITRKGSKRMEQVTLTVHNYGCAVITLNRPDKMNAVTKQMAEELLEAIEQARTVEHVKCLVIRGAGDRAFCTGGDLTELHGDLTSEEAYHVLSPMKQVLHELVCFPVPTFAFLNGQARGGGCEIATACDFRYGLADGSYGFVQGQLGITPGWGGGEILYKRISSNAAAHWLMDAKMYTAARALEIGWLHKIVDKQDMDEKELLRPFLEKSLEQLHVFKQQYVQRLALDGLSQQMDEEVQQCARLWESEGHVEAVRRFTSSRKN</sequence>
<name>A0ABY8J2B5_9BACI</name>
<gene>
    <name evidence="2" type="ORF">P9989_09850</name>
</gene>
<protein>
    <submittedName>
        <fullName evidence="2">Enoyl-CoA hydratase/isomerase family protein</fullName>
    </submittedName>
</protein>
<evidence type="ECO:0000313" key="3">
    <source>
        <dbReference type="Proteomes" id="UP001221597"/>
    </source>
</evidence>
<dbReference type="CDD" id="cd06558">
    <property type="entry name" value="crotonase-like"/>
    <property type="match status" value="1"/>
</dbReference>
<dbReference type="PANTHER" id="PTHR11941:SF27">
    <property type="entry name" value="ETHYLMALONYL-COA DECARBOXYLASE"/>
    <property type="match status" value="1"/>
</dbReference>
<evidence type="ECO:0000313" key="2">
    <source>
        <dbReference type="EMBL" id="WFT76633.1"/>
    </source>
</evidence>
<dbReference type="Pfam" id="PF00378">
    <property type="entry name" value="ECH_1"/>
    <property type="match status" value="1"/>
</dbReference>
<keyword evidence="3" id="KW-1185">Reference proteome</keyword>
<keyword evidence="1" id="KW-0456">Lyase</keyword>
<reference evidence="2 3" key="1">
    <citation type="submission" date="2023-04" db="EMBL/GenBank/DDBJ databases">
        <title>Genome sequence of Halobacillus naozhouensis KACC 21980.</title>
        <authorList>
            <person name="Kim S."/>
            <person name="Heo J."/>
            <person name="Kwon S.-W."/>
        </authorList>
    </citation>
    <scope>NUCLEOTIDE SEQUENCE [LARGE SCALE GENOMIC DNA]</scope>
    <source>
        <strain evidence="2 3">KCTC 13234</strain>
    </source>
</reference>
<dbReference type="Proteomes" id="UP001221597">
    <property type="component" value="Chromosome"/>
</dbReference>
<dbReference type="SUPFAM" id="SSF52096">
    <property type="entry name" value="ClpP/crotonase"/>
    <property type="match status" value="1"/>
</dbReference>
<dbReference type="EMBL" id="CP121671">
    <property type="protein sequence ID" value="WFT76633.1"/>
    <property type="molecule type" value="Genomic_DNA"/>
</dbReference>
<proteinExistence type="predicted"/>
<dbReference type="RefSeq" id="WP_283078582.1">
    <property type="nucleotide sequence ID" value="NZ_CP121671.1"/>
</dbReference>
<organism evidence="2 3">
    <name type="scientific">Halobacillus naozhouensis</name>
    <dbReference type="NCBI Taxonomy" id="554880"/>
    <lineage>
        <taxon>Bacteria</taxon>
        <taxon>Bacillati</taxon>
        <taxon>Bacillota</taxon>
        <taxon>Bacilli</taxon>
        <taxon>Bacillales</taxon>
        <taxon>Bacillaceae</taxon>
        <taxon>Halobacillus</taxon>
    </lineage>
</organism>
<dbReference type="InterPro" id="IPR029045">
    <property type="entry name" value="ClpP/crotonase-like_dom_sf"/>
</dbReference>
<dbReference type="Gene3D" id="3.90.226.10">
    <property type="entry name" value="2-enoyl-CoA Hydratase, Chain A, domain 1"/>
    <property type="match status" value="1"/>
</dbReference>
<evidence type="ECO:0000256" key="1">
    <source>
        <dbReference type="ARBA" id="ARBA00023239"/>
    </source>
</evidence>